<reference evidence="3" key="1">
    <citation type="submission" date="2014-04" db="EMBL/GenBank/DDBJ databases">
        <title>Evolutionary Origins and Diversification of the Mycorrhizal Mutualists.</title>
        <authorList>
            <consortium name="DOE Joint Genome Institute"/>
            <consortium name="Mycorrhizal Genomics Consortium"/>
            <person name="Kohler A."/>
            <person name="Kuo A."/>
            <person name="Nagy L.G."/>
            <person name="Floudas D."/>
            <person name="Copeland A."/>
            <person name="Barry K.W."/>
            <person name="Cichocki N."/>
            <person name="Veneault-Fourrey C."/>
            <person name="LaButti K."/>
            <person name="Lindquist E.A."/>
            <person name="Lipzen A."/>
            <person name="Lundell T."/>
            <person name="Morin E."/>
            <person name="Murat C."/>
            <person name="Riley R."/>
            <person name="Ohm R."/>
            <person name="Sun H."/>
            <person name="Tunlid A."/>
            <person name="Henrissat B."/>
            <person name="Grigoriev I.V."/>
            <person name="Hibbett D.S."/>
            <person name="Martin F."/>
        </authorList>
    </citation>
    <scope>NUCLEOTIDE SEQUENCE [LARGE SCALE GENOMIC DNA]</scope>
    <source>
        <strain evidence="3">FD-334 SS-4</strain>
    </source>
</reference>
<gene>
    <name evidence="2" type="ORF">HYPSUDRAFT_208317</name>
</gene>
<feature type="compositionally biased region" description="Basic and acidic residues" evidence="1">
    <location>
        <begin position="7"/>
        <end position="17"/>
    </location>
</feature>
<proteinExistence type="predicted"/>
<organism evidence="2 3">
    <name type="scientific">Hypholoma sublateritium (strain FD-334 SS-4)</name>
    <dbReference type="NCBI Taxonomy" id="945553"/>
    <lineage>
        <taxon>Eukaryota</taxon>
        <taxon>Fungi</taxon>
        <taxon>Dikarya</taxon>
        <taxon>Basidiomycota</taxon>
        <taxon>Agaricomycotina</taxon>
        <taxon>Agaricomycetes</taxon>
        <taxon>Agaricomycetidae</taxon>
        <taxon>Agaricales</taxon>
        <taxon>Agaricineae</taxon>
        <taxon>Strophariaceae</taxon>
        <taxon>Hypholoma</taxon>
    </lineage>
</organism>
<evidence type="ECO:0000313" key="2">
    <source>
        <dbReference type="EMBL" id="KJA14905.1"/>
    </source>
</evidence>
<evidence type="ECO:0000313" key="3">
    <source>
        <dbReference type="Proteomes" id="UP000054270"/>
    </source>
</evidence>
<keyword evidence="3" id="KW-1185">Reference proteome</keyword>
<feature type="region of interest" description="Disordered" evidence="1">
    <location>
        <begin position="1"/>
        <end position="44"/>
    </location>
</feature>
<accession>A0A0D2P2V6</accession>
<name>A0A0D2P2V6_HYPSF</name>
<dbReference type="Proteomes" id="UP000054270">
    <property type="component" value="Unassembled WGS sequence"/>
</dbReference>
<dbReference type="EMBL" id="KN817661">
    <property type="protein sequence ID" value="KJA14905.1"/>
    <property type="molecule type" value="Genomic_DNA"/>
</dbReference>
<sequence>MSQKNPSPDEKPREALSRPHTLGDFAHSIKRHNSQYTTTRASEPRSPLAIIVRAKNIRSRLGAVAPSGTHGTISRTATSAHWGTVQSAARAAPLRWWEAPMCASPRARDVAYHPTATALPAAATLRRHSPVRAGALPPYVAVTPNAPKRARAHAWRKAPWAG</sequence>
<dbReference type="AlphaFoldDB" id="A0A0D2P2V6"/>
<evidence type="ECO:0000256" key="1">
    <source>
        <dbReference type="SAM" id="MobiDB-lite"/>
    </source>
</evidence>
<protein>
    <submittedName>
        <fullName evidence="2">Uncharacterized protein</fullName>
    </submittedName>
</protein>